<evidence type="ECO:0000256" key="2">
    <source>
        <dbReference type="ARBA" id="ARBA00022448"/>
    </source>
</evidence>
<evidence type="ECO:0000256" key="1">
    <source>
        <dbReference type="ARBA" id="ARBA00005417"/>
    </source>
</evidence>
<keyword evidence="3" id="KW-0547">Nucleotide-binding</keyword>
<dbReference type="InterPro" id="IPR027417">
    <property type="entry name" value="P-loop_NTPase"/>
</dbReference>
<evidence type="ECO:0000313" key="6">
    <source>
        <dbReference type="EMBL" id="WCZ32739.1"/>
    </source>
</evidence>
<evidence type="ECO:0000256" key="3">
    <source>
        <dbReference type="ARBA" id="ARBA00022741"/>
    </source>
</evidence>
<dbReference type="Gene3D" id="3.40.50.300">
    <property type="entry name" value="P-loop containing nucleotide triphosphate hydrolases"/>
    <property type="match status" value="1"/>
</dbReference>
<dbReference type="SMART" id="SM00382">
    <property type="entry name" value="AAA"/>
    <property type="match status" value="1"/>
</dbReference>
<dbReference type="RefSeq" id="WP_022862212.1">
    <property type="nucleotide sequence ID" value="NZ_ATVG01000001.1"/>
</dbReference>
<dbReference type="CDD" id="cd03268">
    <property type="entry name" value="ABC_BcrA_bacitracin_resist"/>
    <property type="match status" value="1"/>
</dbReference>
<dbReference type="Pfam" id="PF00005">
    <property type="entry name" value="ABC_tran"/>
    <property type="match status" value="1"/>
</dbReference>
<protein>
    <submittedName>
        <fullName evidence="6">ABC transporter ATP-binding protein YxlF</fullName>
        <ecNumber evidence="6">3.6.3.-</ecNumber>
    </submittedName>
</protein>
<keyword evidence="4 6" id="KW-0067">ATP-binding</keyword>
<keyword evidence="6" id="KW-0378">Hydrolase</keyword>
<name>A0ABY7U814_9CORY</name>
<dbReference type="PROSITE" id="PS00211">
    <property type="entry name" value="ABC_TRANSPORTER_1"/>
    <property type="match status" value="1"/>
</dbReference>
<evidence type="ECO:0000313" key="7">
    <source>
        <dbReference type="Proteomes" id="UP001220064"/>
    </source>
</evidence>
<keyword evidence="2" id="KW-0813">Transport</keyword>
<proteinExistence type="inferred from homology"/>
<dbReference type="PANTHER" id="PTHR43335">
    <property type="entry name" value="ABC TRANSPORTER, ATP-BINDING PROTEIN"/>
    <property type="match status" value="1"/>
</dbReference>
<gene>
    <name evidence="6" type="primary">yxlF4</name>
    <name evidence="6" type="ORF">CMASS_06525</name>
</gene>
<dbReference type="GO" id="GO:0005524">
    <property type="term" value="F:ATP binding"/>
    <property type="evidence" value="ECO:0007669"/>
    <property type="project" value="UniProtKB-KW"/>
</dbReference>
<accession>A0ABY7U814</accession>
<dbReference type="PANTHER" id="PTHR43335:SF4">
    <property type="entry name" value="ABC TRANSPORTER, ATP-BINDING PROTEIN"/>
    <property type="match status" value="1"/>
</dbReference>
<evidence type="ECO:0000259" key="5">
    <source>
        <dbReference type="PROSITE" id="PS50893"/>
    </source>
</evidence>
<organism evidence="6 7">
    <name type="scientific">Corynebacterium massiliense DSM 45435</name>
    <dbReference type="NCBI Taxonomy" id="1121364"/>
    <lineage>
        <taxon>Bacteria</taxon>
        <taxon>Bacillati</taxon>
        <taxon>Actinomycetota</taxon>
        <taxon>Actinomycetes</taxon>
        <taxon>Mycobacteriales</taxon>
        <taxon>Corynebacteriaceae</taxon>
        <taxon>Corynebacterium</taxon>
    </lineage>
</organism>
<dbReference type="InterPro" id="IPR003593">
    <property type="entry name" value="AAA+_ATPase"/>
</dbReference>
<feature type="domain" description="ABC transporter" evidence="5">
    <location>
        <begin position="2"/>
        <end position="227"/>
    </location>
</feature>
<reference evidence="6 7" key="1">
    <citation type="submission" date="2020-10" db="EMBL/GenBank/DDBJ databases">
        <title>Complete genome sequence of Corynebacterium massiliense DSM 45435, type strain of Corynebacterium massiliense.</title>
        <authorList>
            <person name="Busche T."/>
            <person name="Kalinowski J."/>
            <person name="Ruckert C."/>
        </authorList>
    </citation>
    <scope>NUCLEOTIDE SEQUENCE [LARGE SCALE GENOMIC DNA]</scope>
    <source>
        <strain evidence="6 7">DSM 45435</strain>
    </source>
</reference>
<dbReference type="InterPro" id="IPR003439">
    <property type="entry name" value="ABC_transporter-like_ATP-bd"/>
</dbReference>
<sequence>MLTVSNLTKKYGTDTAVDDLSFTVPDGQVTGFLGPNGSGKSTTMRMCTGLEMPTSGRAQFDGVDFRELKNPSSCVGTLLDATWYHPGRTGRAHLSYMAALQGKTRSDIDAALDRVGLLHVAGKRVGGYSLGMKQRLGLACAMLNGPQHLLLDEPVNGLDPEGVHWMRDRIREFAAEGRAVLVSSHLLSEMQLTADRLVVIGRGRLIREGSMEEFLSASGAARIKVTVDDPAALMRELESRGLPAENAGPDVVVAGEADPADIAELSHRLGLRLSGLTKTAPSLEEAFLGATANDVTYRSY</sequence>
<dbReference type="SUPFAM" id="SSF52540">
    <property type="entry name" value="P-loop containing nucleoside triphosphate hydrolases"/>
    <property type="match status" value="1"/>
</dbReference>
<dbReference type="GO" id="GO:0016787">
    <property type="term" value="F:hydrolase activity"/>
    <property type="evidence" value="ECO:0007669"/>
    <property type="project" value="UniProtKB-KW"/>
</dbReference>
<keyword evidence="7" id="KW-1185">Reference proteome</keyword>
<evidence type="ECO:0000256" key="4">
    <source>
        <dbReference type="ARBA" id="ARBA00022840"/>
    </source>
</evidence>
<comment type="similarity">
    <text evidence="1">Belongs to the ABC transporter superfamily.</text>
</comment>
<dbReference type="EMBL" id="CP063189">
    <property type="protein sequence ID" value="WCZ32739.1"/>
    <property type="molecule type" value="Genomic_DNA"/>
</dbReference>
<dbReference type="PROSITE" id="PS50893">
    <property type="entry name" value="ABC_TRANSPORTER_2"/>
    <property type="match status" value="1"/>
</dbReference>
<dbReference type="InterPro" id="IPR017871">
    <property type="entry name" value="ABC_transporter-like_CS"/>
</dbReference>
<dbReference type="EC" id="3.6.3.-" evidence="6"/>
<dbReference type="Proteomes" id="UP001220064">
    <property type="component" value="Chromosome"/>
</dbReference>